<proteinExistence type="predicted"/>
<feature type="transmembrane region" description="Helical" evidence="1">
    <location>
        <begin position="102"/>
        <end position="122"/>
    </location>
</feature>
<dbReference type="EMBL" id="JADBDY010000001">
    <property type="protein sequence ID" value="MBE1455905.1"/>
    <property type="molecule type" value="Genomic_DNA"/>
</dbReference>
<organism evidence="2 3">
    <name type="scientific">Nocardiopsis terrae</name>
    <dbReference type="NCBI Taxonomy" id="372655"/>
    <lineage>
        <taxon>Bacteria</taxon>
        <taxon>Bacillati</taxon>
        <taxon>Actinomycetota</taxon>
        <taxon>Actinomycetes</taxon>
        <taxon>Streptosporangiales</taxon>
        <taxon>Nocardiopsidaceae</taxon>
        <taxon>Nocardiopsis</taxon>
    </lineage>
</organism>
<reference evidence="2 3" key="1">
    <citation type="submission" date="2020-10" db="EMBL/GenBank/DDBJ databases">
        <title>Sequencing the genomes of 1000 actinobacteria strains.</title>
        <authorList>
            <person name="Klenk H.-P."/>
        </authorList>
    </citation>
    <scope>NUCLEOTIDE SEQUENCE [LARGE SCALE GENOMIC DNA]</scope>
    <source>
        <strain evidence="2 3">DSM 45157</strain>
    </source>
</reference>
<name>A0ABR9HA54_9ACTN</name>
<sequence length="143" mass="14584">MPRNKARHGAMAALNSLLDNTRSAASSTTAFGSPVTSGGTTVVPVARVSSLSIMGGGTGNVPFFGGDGAGGTGCTRVRPSGFLVLTPEGAAFRPIRQPAAALAIPLAVITAVAATRIVTVSVREARRRKRIAAAQEKQQESVR</sequence>
<evidence type="ECO:0000256" key="1">
    <source>
        <dbReference type="SAM" id="Phobius"/>
    </source>
</evidence>
<gene>
    <name evidence="2" type="ORF">H4W79_000119</name>
</gene>
<protein>
    <submittedName>
        <fullName evidence="2">Spore protein YtfJ</fullName>
    </submittedName>
</protein>
<accession>A0ABR9HA54</accession>
<dbReference type="RefSeq" id="WP_191276391.1">
    <property type="nucleotide sequence ID" value="NZ_BMXJ01000013.1"/>
</dbReference>
<comment type="caution">
    <text evidence="2">The sequence shown here is derived from an EMBL/GenBank/DDBJ whole genome shotgun (WGS) entry which is preliminary data.</text>
</comment>
<evidence type="ECO:0000313" key="3">
    <source>
        <dbReference type="Proteomes" id="UP000598217"/>
    </source>
</evidence>
<keyword evidence="1" id="KW-0472">Membrane</keyword>
<keyword evidence="3" id="KW-1185">Reference proteome</keyword>
<evidence type="ECO:0000313" key="2">
    <source>
        <dbReference type="EMBL" id="MBE1455905.1"/>
    </source>
</evidence>
<keyword evidence="1" id="KW-1133">Transmembrane helix</keyword>
<keyword evidence="1" id="KW-0812">Transmembrane</keyword>
<dbReference type="Proteomes" id="UP000598217">
    <property type="component" value="Unassembled WGS sequence"/>
</dbReference>